<organism evidence="1 2">
    <name type="scientific">Acetobacter senegalensis</name>
    <dbReference type="NCBI Taxonomy" id="446692"/>
    <lineage>
        <taxon>Bacteria</taxon>
        <taxon>Pseudomonadati</taxon>
        <taxon>Pseudomonadota</taxon>
        <taxon>Alphaproteobacteria</taxon>
        <taxon>Acetobacterales</taxon>
        <taxon>Acetobacteraceae</taxon>
        <taxon>Acetobacter</taxon>
    </lineage>
</organism>
<sequence>MVRTMQALLQSVSSGLQTGSGLFDIVLLHAVARVGPHDNAGQHKRGCKCSEIDVMQPQSEQNEIHTEKNDSAVQAHIHASIVRQREKQVLSNHSGRRQHKKHEVFCFPSMQEPQQPLFRDATLFSWYVNSIFYITSNRTILV</sequence>
<comment type="caution">
    <text evidence="1">The sequence shown here is derived from an EMBL/GenBank/DDBJ whole genome shotgun (WGS) entry which is preliminary data.</text>
</comment>
<protein>
    <submittedName>
        <fullName evidence="1">Uncharacterized protein</fullName>
    </submittedName>
</protein>
<proteinExistence type="predicted"/>
<evidence type="ECO:0000313" key="1">
    <source>
        <dbReference type="EMBL" id="OUL66667.1"/>
    </source>
</evidence>
<gene>
    <name evidence="1" type="ORF">HK16_08775</name>
</gene>
<name>A0A252EJQ3_9PROT</name>
<dbReference type="AlphaFoldDB" id="A0A252EJQ3"/>
<dbReference type="Proteomes" id="UP000195072">
    <property type="component" value="Unassembled WGS sequence"/>
</dbReference>
<reference evidence="1 2" key="1">
    <citation type="submission" date="2014-06" db="EMBL/GenBank/DDBJ databases">
        <authorList>
            <person name="Ju J."/>
            <person name="Zhang J."/>
        </authorList>
    </citation>
    <scope>NUCLEOTIDE SEQUENCE [LARGE SCALE GENOMIC DNA]</scope>
    <source>
        <strain evidence="1">DmL_050</strain>
    </source>
</reference>
<evidence type="ECO:0000313" key="2">
    <source>
        <dbReference type="Proteomes" id="UP000195072"/>
    </source>
</evidence>
<accession>A0A252EJQ3</accession>
<dbReference type="EMBL" id="JOOZ01000028">
    <property type="protein sequence ID" value="OUL66667.1"/>
    <property type="molecule type" value="Genomic_DNA"/>
</dbReference>